<accession>A0A2G0QBD4</accession>
<evidence type="ECO:0000313" key="2">
    <source>
        <dbReference type="EMBL" id="PHM56533.1"/>
    </source>
</evidence>
<organism evidence="2 3">
    <name type="scientific">Xenorhabdus hominickii</name>
    <dbReference type="NCBI Taxonomy" id="351679"/>
    <lineage>
        <taxon>Bacteria</taxon>
        <taxon>Pseudomonadati</taxon>
        <taxon>Pseudomonadota</taxon>
        <taxon>Gammaproteobacteria</taxon>
        <taxon>Enterobacterales</taxon>
        <taxon>Morganellaceae</taxon>
        <taxon>Xenorhabdus</taxon>
    </lineage>
</organism>
<proteinExistence type="predicted"/>
<sequence length="55" mass="6441">MKNQFSDSGVHKNNRRDQVARQVTEQGVKKLRDALEDAKLRNEHREELTGGKRHE</sequence>
<protein>
    <submittedName>
        <fullName evidence="2">Uncharacterized protein</fullName>
    </submittedName>
</protein>
<dbReference type="RefSeq" id="WP_169928422.1">
    <property type="nucleotide sequence ID" value="NZ_CAWNQJ010000046.1"/>
</dbReference>
<comment type="caution">
    <text evidence="2">The sequence shown here is derived from an EMBL/GenBank/DDBJ whole genome shotgun (WGS) entry which is preliminary data.</text>
</comment>
<evidence type="ECO:0000313" key="3">
    <source>
        <dbReference type="Proteomes" id="UP000225433"/>
    </source>
</evidence>
<dbReference type="AlphaFoldDB" id="A0A2G0QBD4"/>
<dbReference type="Proteomes" id="UP000225433">
    <property type="component" value="Unassembled WGS sequence"/>
</dbReference>
<feature type="compositionally biased region" description="Basic and acidic residues" evidence="1">
    <location>
        <begin position="27"/>
        <end position="55"/>
    </location>
</feature>
<dbReference type="EMBL" id="NJAI01000002">
    <property type="protein sequence ID" value="PHM56533.1"/>
    <property type="molecule type" value="Genomic_DNA"/>
</dbReference>
<reference evidence="2 3" key="1">
    <citation type="journal article" date="2017" name="Nat. Microbiol.">
        <title>Natural product diversity associated with the nematode symbionts Photorhabdus and Xenorhabdus.</title>
        <authorList>
            <person name="Tobias N.J."/>
            <person name="Wolff H."/>
            <person name="Djahanschiri B."/>
            <person name="Grundmann F."/>
            <person name="Kronenwerth M."/>
            <person name="Shi Y.M."/>
            <person name="Simonyi S."/>
            <person name="Grun P."/>
            <person name="Shapiro-Ilan D."/>
            <person name="Pidot S.J."/>
            <person name="Stinear T.P."/>
            <person name="Ebersberger I."/>
            <person name="Bode H.B."/>
        </authorList>
    </citation>
    <scope>NUCLEOTIDE SEQUENCE [LARGE SCALE GENOMIC DNA]</scope>
    <source>
        <strain evidence="2 3">DSM 17903</strain>
    </source>
</reference>
<gene>
    <name evidence="2" type="ORF">Xhom_02026</name>
</gene>
<evidence type="ECO:0000256" key="1">
    <source>
        <dbReference type="SAM" id="MobiDB-lite"/>
    </source>
</evidence>
<feature type="region of interest" description="Disordered" evidence="1">
    <location>
        <begin position="1"/>
        <end position="55"/>
    </location>
</feature>
<name>A0A2G0QBD4_XENHO</name>